<gene>
    <name evidence="3" type="ORF">DHf2319_05620</name>
</gene>
<dbReference type="InterPro" id="IPR028344">
    <property type="entry name" value="ParE1/4"/>
</dbReference>
<dbReference type="InterPro" id="IPR051803">
    <property type="entry name" value="TA_system_RelE-like_toxin"/>
</dbReference>
<dbReference type="InterPro" id="IPR007712">
    <property type="entry name" value="RelE/ParE_toxin"/>
</dbReference>
<name>A0ABY4ALX8_9BURK</name>
<dbReference type="Pfam" id="PF05016">
    <property type="entry name" value="ParE_toxin"/>
    <property type="match status" value="1"/>
</dbReference>
<reference evidence="3 4" key="1">
    <citation type="submission" date="2020-11" db="EMBL/GenBank/DDBJ databases">
        <title>Algicoccus daihaiensis sp.nov., isolated from Daihai Lake in Inner Mongolia.</title>
        <authorList>
            <person name="Kai J."/>
        </authorList>
    </citation>
    <scope>NUCLEOTIDE SEQUENCE [LARGE SCALE GENOMIC DNA]</scope>
    <source>
        <strain evidence="4">f23</strain>
    </source>
</reference>
<dbReference type="Gene3D" id="3.30.2310.20">
    <property type="entry name" value="RelE-like"/>
    <property type="match status" value="1"/>
</dbReference>
<dbReference type="EMBL" id="CP063982">
    <property type="protein sequence ID" value="UOD51316.1"/>
    <property type="molecule type" value="Genomic_DNA"/>
</dbReference>
<proteinExistence type="inferred from homology"/>
<keyword evidence="2" id="KW-1277">Toxin-antitoxin system</keyword>
<evidence type="ECO:0000313" key="4">
    <source>
        <dbReference type="Proteomes" id="UP000831607"/>
    </source>
</evidence>
<dbReference type="Proteomes" id="UP000831607">
    <property type="component" value="Chromosome"/>
</dbReference>
<organism evidence="3 4">
    <name type="scientific">Orrella daihaiensis</name>
    <dbReference type="NCBI Taxonomy" id="2782176"/>
    <lineage>
        <taxon>Bacteria</taxon>
        <taxon>Pseudomonadati</taxon>
        <taxon>Pseudomonadota</taxon>
        <taxon>Betaproteobacteria</taxon>
        <taxon>Burkholderiales</taxon>
        <taxon>Alcaligenaceae</taxon>
        <taxon>Orrella</taxon>
    </lineage>
</organism>
<evidence type="ECO:0000256" key="2">
    <source>
        <dbReference type="ARBA" id="ARBA00022649"/>
    </source>
</evidence>
<dbReference type="PIRSF" id="PIRSF029218">
    <property type="entry name" value="ParE"/>
    <property type="match status" value="1"/>
</dbReference>
<accession>A0ABY4ALX8</accession>
<keyword evidence="4" id="KW-1185">Reference proteome</keyword>
<evidence type="ECO:0000256" key="1">
    <source>
        <dbReference type="ARBA" id="ARBA00006226"/>
    </source>
</evidence>
<dbReference type="PANTHER" id="PTHR33755">
    <property type="entry name" value="TOXIN PARE1-RELATED"/>
    <property type="match status" value="1"/>
</dbReference>
<dbReference type="InterPro" id="IPR035093">
    <property type="entry name" value="RelE/ParE_toxin_dom_sf"/>
</dbReference>
<dbReference type="PANTHER" id="PTHR33755:SF6">
    <property type="entry name" value="PLASMID STABILIZATION SYSTEM PROTEIN"/>
    <property type="match status" value="1"/>
</dbReference>
<protein>
    <submittedName>
        <fullName evidence="3">Type II toxin-antitoxin system RelE/ParE family toxin</fullName>
    </submittedName>
</protein>
<dbReference type="RefSeq" id="WP_243479781.1">
    <property type="nucleotide sequence ID" value="NZ_CP063982.1"/>
</dbReference>
<comment type="similarity">
    <text evidence="1">Belongs to the RelE toxin family.</text>
</comment>
<sequence>MARVVYRPLAGVDVTDIWNFIAEQSIAQADAWIDHLEDRLQLLATQPLMGRAREDLYENLRSYPFGRYVIFYVPLNDGVDVVRVIHSA</sequence>
<evidence type="ECO:0000313" key="3">
    <source>
        <dbReference type="EMBL" id="UOD51316.1"/>
    </source>
</evidence>